<dbReference type="RefSeq" id="XP_013166190.1">
    <property type="nucleotide sequence ID" value="XM_013310736.1"/>
</dbReference>
<dbReference type="InterPro" id="IPR005135">
    <property type="entry name" value="Endo/exonuclease/phosphatase"/>
</dbReference>
<dbReference type="PANTHER" id="PTHR36688:SF2">
    <property type="entry name" value="ENDONUCLEASE_EXONUCLEASE_PHOSPHATASE DOMAIN-CONTAINING PROTEIN"/>
    <property type="match status" value="1"/>
</dbReference>
<dbReference type="GO" id="GO:0071897">
    <property type="term" value="P:DNA biosynthetic process"/>
    <property type="evidence" value="ECO:0007669"/>
    <property type="project" value="UniProtKB-ARBA"/>
</dbReference>
<evidence type="ECO:0000313" key="3">
    <source>
        <dbReference type="RefSeq" id="XP_013166190.1"/>
    </source>
</evidence>
<evidence type="ECO:0000259" key="2">
    <source>
        <dbReference type="PROSITE" id="PS50879"/>
    </source>
</evidence>
<name>A0AAJ6Z6B4_PAPXU</name>
<dbReference type="CDD" id="cd09276">
    <property type="entry name" value="Rnase_HI_RT_non_LTR"/>
    <property type="match status" value="1"/>
</dbReference>
<dbReference type="SUPFAM" id="SSF56219">
    <property type="entry name" value="DNase I-like"/>
    <property type="match status" value="1"/>
</dbReference>
<dbReference type="PROSITE" id="PS50879">
    <property type="entry name" value="RNASE_H_1"/>
    <property type="match status" value="1"/>
</dbReference>
<evidence type="ECO:0000259" key="1">
    <source>
        <dbReference type="PROSITE" id="PS50878"/>
    </source>
</evidence>
<dbReference type="Gene3D" id="3.30.420.10">
    <property type="entry name" value="Ribonuclease H-like superfamily/Ribonuclease H"/>
    <property type="match status" value="1"/>
</dbReference>
<dbReference type="InterPro" id="IPR012337">
    <property type="entry name" value="RNaseH-like_sf"/>
</dbReference>
<dbReference type="GO" id="GO:0004523">
    <property type="term" value="F:RNA-DNA hybrid ribonuclease activity"/>
    <property type="evidence" value="ECO:0007669"/>
    <property type="project" value="InterPro"/>
</dbReference>
<organism evidence="3">
    <name type="scientific">Papilio xuthus</name>
    <name type="common">Asian swallowtail butterfly</name>
    <dbReference type="NCBI Taxonomy" id="66420"/>
    <lineage>
        <taxon>Eukaryota</taxon>
        <taxon>Metazoa</taxon>
        <taxon>Ecdysozoa</taxon>
        <taxon>Arthropoda</taxon>
        <taxon>Hexapoda</taxon>
        <taxon>Insecta</taxon>
        <taxon>Pterygota</taxon>
        <taxon>Neoptera</taxon>
        <taxon>Endopterygota</taxon>
        <taxon>Lepidoptera</taxon>
        <taxon>Glossata</taxon>
        <taxon>Ditrysia</taxon>
        <taxon>Papilionoidea</taxon>
        <taxon>Papilionidae</taxon>
        <taxon>Papilioninae</taxon>
        <taxon>Papilio</taxon>
    </lineage>
</organism>
<accession>A0AAJ6Z6B4</accession>
<dbReference type="CDD" id="cd01650">
    <property type="entry name" value="RT_nLTR_like"/>
    <property type="match status" value="1"/>
</dbReference>
<dbReference type="KEGG" id="pxu:106116750"/>
<dbReference type="GeneID" id="106116750"/>
<dbReference type="SUPFAM" id="SSF53098">
    <property type="entry name" value="Ribonuclease H-like"/>
    <property type="match status" value="1"/>
</dbReference>
<dbReference type="GO" id="GO:0003676">
    <property type="term" value="F:nucleic acid binding"/>
    <property type="evidence" value="ECO:0007669"/>
    <property type="project" value="InterPro"/>
</dbReference>
<dbReference type="Pfam" id="PF00078">
    <property type="entry name" value="RVT_1"/>
    <property type="match status" value="1"/>
</dbReference>
<dbReference type="InterPro" id="IPR036397">
    <property type="entry name" value="RNaseH_sf"/>
</dbReference>
<dbReference type="InterPro" id="IPR043502">
    <property type="entry name" value="DNA/RNA_pol_sf"/>
</dbReference>
<dbReference type="AlphaFoldDB" id="A0AAJ6Z6B4"/>
<feature type="domain" description="Reverse transcriptase" evidence="1">
    <location>
        <begin position="334"/>
        <end position="604"/>
    </location>
</feature>
<dbReference type="Pfam" id="PF14529">
    <property type="entry name" value="Exo_endo_phos_2"/>
    <property type="match status" value="1"/>
</dbReference>
<dbReference type="InterPro" id="IPR036691">
    <property type="entry name" value="Endo/exonu/phosph_ase_sf"/>
</dbReference>
<protein>
    <submittedName>
        <fullName evidence="3">RNA-directed DNA polymerase from mobile element jockey-like isoform X1</fullName>
    </submittedName>
</protein>
<dbReference type="Pfam" id="PF00075">
    <property type="entry name" value="RNase_H"/>
    <property type="match status" value="1"/>
</dbReference>
<feature type="domain" description="RNase H type-1" evidence="2">
    <location>
        <begin position="814"/>
        <end position="949"/>
    </location>
</feature>
<dbReference type="PROSITE" id="PS50878">
    <property type="entry name" value="RT_POL"/>
    <property type="match status" value="1"/>
</dbReference>
<reference evidence="3" key="1">
    <citation type="submission" date="2025-08" db="UniProtKB">
        <authorList>
            <consortium name="RefSeq"/>
        </authorList>
    </citation>
    <scope>IDENTIFICATION</scope>
</reference>
<dbReference type="PANTHER" id="PTHR36688">
    <property type="entry name" value="ENDO/EXONUCLEASE/PHOSPHATASE DOMAIN-CONTAINING PROTEIN"/>
    <property type="match status" value="1"/>
</dbReference>
<dbReference type="InterPro" id="IPR000477">
    <property type="entry name" value="RT_dom"/>
</dbReference>
<gene>
    <name evidence="3" type="primary">LOC106116750</name>
</gene>
<dbReference type="Proteomes" id="UP000694872">
    <property type="component" value="Unplaced"/>
</dbReference>
<proteinExistence type="predicted"/>
<dbReference type="InterPro" id="IPR052560">
    <property type="entry name" value="RdDP_mobile_element"/>
</dbReference>
<sequence length="1017" mass="114756">MLGDFNCHHTMWGSHYNDPYSSFLIDLMDDVGLCVLNDGTPTRRVSPLQNISVPDLSLSSPSLAPNLDWSVLHHTYGSDHFPILVSILQASIPSIPFNPLQKYRTSKANWNMYSDIINKEISSLPEVTPYNFLALYNDYVSILLKAADNSIPLKNSARKVIGSPPWWDSECSESIRLRNEAEKKYESNFTMENFLSLRRITARTRRLLFKKKRLGWQRFCESLSPRSPPALIWKKIRAYRMSLRDSNISSNDSIPWLENFFNNLAPPFVPEFGNFPPLLSPSSDRLNDPFSLTELSCALDHLRDSSPGIDGIPYSFVCKSPGLSKSLLLKIINTIFITGTVPDSWLIQIIIPILKPGKDPQDYSSYRPIALSNVLAKIMELLVKNRLEWLLENRNILSNTQFGFRRGKGCLDSLSILTSEIRIAFTKNENVLGVFLDISSAYDSVSLPLLRQKMLQLSIPERLINFICSLLMSRSISVRHCNTLLPSRSVWKGLPQGSVLSPLLYNIYTFDLDCSVNQFCKILQYADDIALYSTSPSINVATICINTALHHLNEYLLSHNLSLSITKCSAVLFSRKRNVPSVAVRVNNTPINRYDSVKFLGVTLDSKLSGRQHLEHVIKKCEKGVNILRALTGVRWGSHPATLKLLYDAVIRSHFDYGGFLLDPCNKIALSKLDKIQSRCLRLITGAMRCSPVNALQVECLDPPLYLRRQFLSDRFFCGVVQIKSHPLLRLLKTLSQTIPTANYWSHKDPPLLTNSFDKYTSHSSPIEQSVLYPIYETQFDVLIFCPRIILNFGVDKDSPGANLKFNSILESDWPQWNTIYTDASKSSPDSTVGSAVWIPKFKIILSFKCPPSTSIFTGEAIALLEAISFVESHKLNQTLIFSDSLSCLTDILKTPFRARDNSSVTLKIKQLLYKCHCSDIEVILAWIPSHTGISGNETVDSCAKVAVHSGCDTYKFSLPRDLRISAKSSMLINWNNTWQRSNQSKESQPSPSTDHLSNRSILRLSLCSLLLNLLIF</sequence>
<dbReference type="SUPFAM" id="SSF56672">
    <property type="entry name" value="DNA/RNA polymerases"/>
    <property type="match status" value="1"/>
</dbReference>
<dbReference type="InterPro" id="IPR002156">
    <property type="entry name" value="RNaseH_domain"/>
</dbReference>
<dbReference type="Gene3D" id="3.60.10.10">
    <property type="entry name" value="Endonuclease/exonuclease/phosphatase"/>
    <property type="match status" value="1"/>
</dbReference>
<dbReference type="GO" id="GO:0042575">
    <property type="term" value="C:DNA polymerase complex"/>
    <property type="evidence" value="ECO:0007669"/>
    <property type="project" value="UniProtKB-ARBA"/>
</dbReference>